<keyword evidence="3" id="KW-0813">Transport</keyword>
<organism evidence="15 16">
    <name type="scientific">Inquilinus limosus</name>
    <dbReference type="NCBI Taxonomy" id="171674"/>
    <lineage>
        <taxon>Bacteria</taxon>
        <taxon>Pseudomonadati</taxon>
        <taxon>Pseudomonadota</taxon>
        <taxon>Alphaproteobacteria</taxon>
        <taxon>Rhodospirillales</taxon>
        <taxon>Rhodospirillaceae</taxon>
        <taxon>Inquilinus</taxon>
    </lineage>
</organism>
<comment type="cofactor">
    <cofactor evidence="1">
        <name>heme b</name>
        <dbReference type="ChEBI" id="CHEBI:60344"/>
    </cofactor>
</comment>
<evidence type="ECO:0000313" key="15">
    <source>
        <dbReference type="EMBL" id="OWJ63850.1"/>
    </source>
</evidence>
<dbReference type="SUPFAM" id="SSF81342">
    <property type="entry name" value="Transmembrane di-heme cytochromes"/>
    <property type="match status" value="1"/>
</dbReference>
<dbReference type="OrthoDB" id="1247465at2"/>
<dbReference type="InterPro" id="IPR016174">
    <property type="entry name" value="Di-haem_cyt_TM"/>
</dbReference>
<evidence type="ECO:0000256" key="9">
    <source>
        <dbReference type="ARBA" id="ARBA00022989"/>
    </source>
</evidence>
<keyword evidence="4" id="KW-1003">Cell membrane</keyword>
<evidence type="ECO:0000256" key="8">
    <source>
        <dbReference type="ARBA" id="ARBA00022982"/>
    </source>
</evidence>
<feature type="transmembrane region" description="Helical" evidence="13">
    <location>
        <begin position="96"/>
        <end position="117"/>
    </location>
</feature>
<comment type="similarity">
    <text evidence="12">Belongs to the cytochrome b561 family.</text>
</comment>
<dbReference type="InterPro" id="IPR052168">
    <property type="entry name" value="Cytochrome_b561_oxidase"/>
</dbReference>
<dbReference type="RefSeq" id="WP_088155120.1">
    <property type="nucleotide sequence ID" value="NZ_NHON01000077.1"/>
</dbReference>
<evidence type="ECO:0000256" key="3">
    <source>
        <dbReference type="ARBA" id="ARBA00022448"/>
    </source>
</evidence>
<dbReference type="Proteomes" id="UP000196655">
    <property type="component" value="Unassembled WGS sequence"/>
</dbReference>
<feature type="transmembrane region" description="Helical" evidence="13">
    <location>
        <begin position="154"/>
        <end position="175"/>
    </location>
</feature>
<dbReference type="GO" id="GO:0005886">
    <property type="term" value="C:plasma membrane"/>
    <property type="evidence" value="ECO:0007669"/>
    <property type="project" value="UniProtKB-SubCell"/>
</dbReference>
<evidence type="ECO:0000256" key="10">
    <source>
        <dbReference type="ARBA" id="ARBA00023004"/>
    </source>
</evidence>
<keyword evidence="16" id="KW-1185">Reference proteome</keyword>
<comment type="caution">
    <text evidence="15">The sequence shown here is derived from an EMBL/GenBank/DDBJ whole genome shotgun (WGS) entry which is preliminary data.</text>
</comment>
<name>A0A211ZF36_9PROT</name>
<evidence type="ECO:0000256" key="2">
    <source>
        <dbReference type="ARBA" id="ARBA00004651"/>
    </source>
</evidence>
<dbReference type="Pfam" id="PF01292">
    <property type="entry name" value="Ni_hydr_CYTB"/>
    <property type="match status" value="1"/>
</dbReference>
<dbReference type="GO" id="GO:0009055">
    <property type="term" value="F:electron transfer activity"/>
    <property type="evidence" value="ECO:0007669"/>
    <property type="project" value="InterPro"/>
</dbReference>
<keyword evidence="9 13" id="KW-1133">Transmembrane helix</keyword>
<keyword evidence="7" id="KW-0479">Metal-binding</keyword>
<evidence type="ECO:0000256" key="12">
    <source>
        <dbReference type="ARBA" id="ARBA00037975"/>
    </source>
</evidence>
<dbReference type="Gene3D" id="1.20.950.20">
    <property type="entry name" value="Transmembrane di-heme cytochromes, Chain C"/>
    <property type="match status" value="1"/>
</dbReference>
<keyword evidence="5" id="KW-0349">Heme</keyword>
<gene>
    <name evidence="15" type="ORF">BWR60_27780</name>
</gene>
<evidence type="ECO:0000256" key="5">
    <source>
        <dbReference type="ARBA" id="ARBA00022617"/>
    </source>
</evidence>
<dbReference type="GO" id="GO:0022904">
    <property type="term" value="P:respiratory electron transport chain"/>
    <property type="evidence" value="ECO:0007669"/>
    <property type="project" value="InterPro"/>
</dbReference>
<evidence type="ECO:0000256" key="4">
    <source>
        <dbReference type="ARBA" id="ARBA00022475"/>
    </source>
</evidence>
<evidence type="ECO:0000256" key="11">
    <source>
        <dbReference type="ARBA" id="ARBA00023136"/>
    </source>
</evidence>
<dbReference type="PANTHER" id="PTHR30529">
    <property type="entry name" value="CYTOCHROME B561"/>
    <property type="match status" value="1"/>
</dbReference>
<keyword evidence="11 13" id="KW-0472">Membrane</keyword>
<accession>A0A211ZF36</accession>
<evidence type="ECO:0000313" key="16">
    <source>
        <dbReference type="Proteomes" id="UP000196655"/>
    </source>
</evidence>
<keyword evidence="10" id="KW-0408">Iron</keyword>
<evidence type="ECO:0000256" key="6">
    <source>
        <dbReference type="ARBA" id="ARBA00022692"/>
    </source>
</evidence>
<feature type="transmembrane region" description="Helical" evidence="13">
    <location>
        <begin position="25"/>
        <end position="46"/>
    </location>
</feature>
<sequence length="189" mass="20041">MPIQPAAATAAPTHAASRYDGATIVLHWLTAGLVIALFLLAEGWGFFPREIRQAGQSLHVSLGILLAVVLVVRLLWRGGAGRRLPPAGAGLLGWAARAAHLALYGLLVAQATLGILFRWAEGEPLQFFGLFALPAAFAPDRDLARSLIGLHNTVAWIIIALAGLHAAAALVHHYALRDGVLHRMLPGRG</sequence>
<comment type="subcellular location">
    <subcellularLocation>
        <location evidence="2">Cell membrane</location>
        <topology evidence="2">Multi-pass membrane protein</topology>
    </subcellularLocation>
</comment>
<dbReference type="InterPro" id="IPR011577">
    <property type="entry name" value="Cyt_b561_bac/Ni-Hgenase"/>
</dbReference>
<dbReference type="AlphaFoldDB" id="A0A211ZF36"/>
<feature type="transmembrane region" description="Helical" evidence="13">
    <location>
        <begin position="58"/>
        <end position="76"/>
    </location>
</feature>
<protein>
    <submittedName>
        <fullName evidence="15">Cytochrome B</fullName>
    </submittedName>
</protein>
<reference evidence="16" key="1">
    <citation type="submission" date="2017-05" db="EMBL/GenBank/DDBJ databases">
        <authorList>
            <person name="Macchi M."/>
            <person name="Festa S."/>
            <person name="Coppotelli B.M."/>
            <person name="Morelli I.S."/>
        </authorList>
    </citation>
    <scope>NUCLEOTIDE SEQUENCE [LARGE SCALE GENOMIC DNA]</scope>
    <source>
        <strain evidence="16">I</strain>
    </source>
</reference>
<keyword evidence="6 13" id="KW-0812">Transmembrane</keyword>
<dbReference type="GO" id="GO:0020037">
    <property type="term" value="F:heme binding"/>
    <property type="evidence" value="ECO:0007669"/>
    <property type="project" value="TreeGrafter"/>
</dbReference>
<evidence type="ECO:0000259" key="14">
    <source>
        <dbReference type="Pfam" id="PF01292"/>
    </source>
</evidence>
<evidence type="ECO:0000256" key="1">
    <source>
        <dbReference type="ARBA" id="ARBA00001970"/>
    </source>
</evidence>
<proteinExistence type="inferred from homology"/>
<evidence type="ECO:0000256" key="7">
    <source>
        <dbReference type="ARBA" id="ARBA00022723"/>
    </source>
</evidence>
<dbReference type="GO" id="GO:0046872">
    <property type="term" value="F:metal ion binding"/>
    <property type="evidence" value="ECO:0007669"/>
    <property type="project" value="UniProtKB-KW"/>
</dbReference>
<dbReference type="PANTHER" id="PTHR30529:SF1">
    <property type="entry name" value="CYTOCHROME B561 HOMOLOG 2"/>
    <property type="match status" value="1"/>
</dbReference>
<evidence type="ECO:0000256" key="13">
    <source>
        <dbReference type="SAM" id="Phobius"/>
    </source>
</evidence>
<dbReference type="EMBL" id="NHON01000077">
    <property type="protein sequence ID" value="OWJ63850.1"/>
    <property type="molecule type" value="Genomic_DNA"/>
</dbReference>
<feature type="domain" description="Cytochrome b561 bacterial/Ni-hydrogenase" evidence="14">
    <location>
        <begin position="18"/>
        <end position="187"/>
    </location>
</feature>
<keyword evidence="8" id="KW-0249">Electron transport</keyword>